<gene>
    <name evidence="7" type="ORF">ACFOYY_12100</name>
</gene>
<evidence type="ECO:0000256" key="4">
    <source>
        <dbReference type="ARBA" id="ARBA00023136"/>
    </source>
</evidence>
<dbReference type="PANTHER" id="PTHR30168:SF0">
    <property type="entry name" value="INNER MEMBRANE PROTEIN"/>
    <property type="match status" value="1"/>
</dbReference>
<feature type="transmembrane region" description="Helical" evidence="6">
    <location>
        <begin position="121"/>
        <end position="146"/>
    </location>
</feature>
<dbReference type="Proteomes" id="UP001595698">
    <property type="component" value="Unassembled WGS sequence"/>
</dbReference>
<dbReference type="EMBL" id="JBHSBC010000012">
    <property type="protein sequence ID" value="MFC3980868.1"/>
    <property type="molecule type" value="Genomic_DNA"/>
</dbReference>
<keyword evidence="8" id="KW-1185">Reference proteome</keyword>
<feature type="compositionally biased region" description="Low complexity" evidence="5">
    <location>
        <begin position="175"/>
        <end position="189"/>
    </location>
</feature>
<keyword evidence="4 6" id="KW-0472">Membrane</keyword>
<dbReference type="InterPro" id="IPR007343">
    <property type="entry name" value="Uncharacterised_pept_Zn_put"/>
</dbReference>
<proteinExistence type="predicted"/>
<dbReference type="RefSeq" id="WP_386189821.1">
    <property type="nucleotide sequence ID" value="NZ_JBHSBC010000012.1"/>
</dbReference>
<evidence type="ECO:0000313" key="8">
    <source>
        <dbReference type="Proteomes" id="UP001595698"/>
    </source>
</evidence>
<evidence type="ECO:0000256" key="1">
    <source>
        <dbReference type="ARBA" id="ARBA00004167"/>
    </source>
</evidence>
<feature type="compositionally biased region" description="Pro residues" evidence="5">
    <location>
        <begin position="1"/>
        <end position="35"/>
    </location>
</feature>
<name>A0ABV8F064_9ACTN</name>
<evidence type="ECO:0000256" key="3">
    <source>
        <dbReference type="ARBA" id="ARBA00022989"/>
    </source>
</evidence>
<feature type="compositionally biased region" description="Pro residues" evidence="5">
    <location>
        <begin position="67"/>
        <end position="113"/>
    </location>
</feature>
<protein>
    <submittedName>
        <fullName evidence="7">Neutral zinc metallopeptidase</fullName>
    </submittedName>
</protein>
<comment type="caution">
    <text evidence="7">The sequence shown here is derived from an EMBL/GenBank/DDBJ whole genome shotgun (WGS) entry which is preliminary data.</text>
</comment>
<dbReference type="PANTHER" id="PTHR30168">
    <property type="entry name" value="PUTATIVE MEMBRANE PROTEIN YPFJ"/>
    <property type="match status" value="1"/>
</dbReference>
<sequence>MPGQPYPSAPQPPPGQGFPPGYGYPPPGQAGPRPGPNQGYGHPPAPPQGYPSQNPGPQGYPPAGQGYPPPPAQGYPRPGPQGQPPYPGAPQGQPPYGAPIPPPPPVPPAPWQPPQRRSGGAGVIVVSVFGVIALLFIGLVVAGSVIKNRYRDSAPHFAVPTYTPSPLETSRPATEDTPTPTPTETPQETKPTDVPSPSKEVVRNTTLEGNTLYRTGGLPTVSCSAGSPSIYSHSQLKGLILKTSKCLDKGWSRILGEQGIDWSPPGYAIVSGRGRGACGDFPQIGSIVPYYCPRNHTIYASTGAMAKGSGNSLGYGQIVGWHGAIISMMAHEYGHHVQQLTGLSDSWWQKTQRSSSRSGRLALSRRFELQATCFGGMFMRSVASTYPVTPARRNTLYYFYSRVGDWPGYPRDHGTPANNNRWFRQGYEKNKTFQCNTWLASSSSTS</sequence>
<organism evidence="7 8">
    <name type="scientific">Streptosporangium jomthongense</name>
    <dbReference type="NCBI Taxonomy" id="1193683"/>
    <lineage>
        <taxon>Bacteria</taxon>
        <taxon>Bacillati</taxon>
        <taxon>Actinomycetota</taxon>
        <taxon>Actinomycetes</taxon>
        <taxon>Streptosporangiales</taxon>
        <taxon>Streptosporangiaceae</taxon>
        <taxon>Streptosporangium</taxon>
    </lineage>
</organism>
<keyword evidence="2 6" id="KW-0812">Transmembrane</keyword>
<evidence type="ECO:0000256" key="5">
    <source>
        <dbReference type="SAM" id="MobiDB-lite"/>
    </source>
</evidence>
<accession>A0ABV8F064</accession>
<keyword evidence="3 6" id="KW-1133">Transmembrane helix</keyword>
<feature type="region of interest" description="Disordered" evidence="5">
    <location>
        <begin position="156"/>
        <end position="200"/>
    </location>
</feature>
<reference evidence="8" key="1">
    <citation type="journal article" date="2019" name="Int. J. Syst. Evol. Microbiol.">
        <title>The Global Catalogue of Microorganisms (GCM) 10K type strain sequencing project: providing services to taxonomists for standard genome sequencing and annotation.</title>
        <authorList>
            <consortium name="The Broad Institute Genomics Platform"/>
            <consortium name="The Broad Institute Genome Sequencing Center for Infectious Disease"/>
            <person name="Wu L."/>
            <person name="Ma J."/>
        </authorList>
    </citation>
    <scope>NUCLEOTIDE SEQUENCE [LARGE SCALE GENOMIC DNA]</scope>
    <source>
        <strain evidence="8">TBRC 7912</strain>
    </source>
</reference>
<comment type="subcellular location">
    <subcellularLocation>
        <location evidence="1">Membrane</location>
        <topology evidence="1">Single-pass membrane protein</topology>
    </subcellularLocation>
</comment>
<feature type="compositionally biased region" description="Low complexity" evidence="5">
    <location>
        <begin position="55"/>
        <end position="66"/>
    </location>
</feature>
<evidence type="ECO:0000256" key="2">
    <source>
        <dbReference type="ARBA" id="ARBA00022692"/>
    </source>
</evidence>
<evidence type="ECO:0000256" key="6">
    <source>
        <dbReference type="SAM" id="Phobius"/>
    </source>
</evidence>
<dbReference type="Pfam" id="PF04228">
    <property type="entry name" value="Zn_peptidase"/>
    <property type="match status" value="1"/>
</dbReference>
<evidence type="ECO:0000313" key="7">
    <source>
        <dbReference type="EMBL" id="MFC3980868.1"/>
    </source>
</evidence>
<feature type="region of interest" description="Disordered" evidence="5">
    <location>
        <begin position="1"/>
        <end position="118"/>
    </location>
</feature>